<proteinExistence type="predicted"/>
<feature type="compositionally biased region" description="Low complexity" evidence="2">
    <location>
        <begin position="59"/>
        <end position="69"/>
    </location>
</feature>
<reference evidence="3 4" key="1">
    <citation type="journal article" date="2019" name="Sci. Rep.">
        <title>Comparative genomics of chytrid fungi reveal insights into the obligate biotrophic and pathogenic lifestyle of Synchytrium endobioticum.</title>
        <authorList>
            <person name="van de Vossenberg B.T.L.H."/>
            <person name="Warris S."/>
            <person name="Nguyen H.D.T."/>
            <person name="van Gent-Pelzer M.P.E."/>
            <person name="Joly D.L."/>
            <person name="van de Geest H.C."/>
            <person name="Bonants P.J.M."/>
            <person name="Smith D.S."/>
            <person name="Levesque C.A."/>
            <person name="van der Lee T.A.J."/>
        </authorList>
    </citation>
    <scope>NUCLEOTIDE SEQUENCE [LARGE SCALE GENOMIC DNA]</scope>
    <source>
        <strain evidence="3 4">CBS 675.73</strain>
    </source>
</reference>
<evidence type="ECO:0000256" key="2">
    <source>
        <dbReference type="SAM" id="MobiDB-lite"/>
    </source>
</evidence>
<sequence length="1455" mass="152832">MSILSTEGAAASLGLCIAAAGISYLMKTDGDKTGNTANERDIANNKTSKKTGPKAAKLDNNNNSNNDSNEAQEVFPILSEAERVKIEMELLGGVSLEQVSGANKAKAKKARRTAAAAAKRMESLESLDVLDAAVVVANTPEPVEPEVDLEPVLVPVSSPGPMHAQVSKKKKKKRSSPRARSISQQQTDNESQFTAEHSEPAQQQQKQQPRSAPSQSADNDTVSVDADDTFVHIDADMATSHSDMQQTTIDALSEEMVALKSALQQSRQEAASAKQLLDANVAAQAILKRNHDTLSQTNRALASYAQEATAKHDAAVKDLQAVQRQYQMLQQSVALPTATTTNGTLQSSKSVSPQPQQALVQSPSPLQKEISSLRESLSSKTSEISRLNALMHGLREQNSELRSSAAKDVEMLKHVHSETLESVRASLEAALHDVRRELIDSRKAHIAELAELKKLHAAEKEKAREQAAATVSQVSKEVEANLVQSIEAKLQAQHADEVSKLKQEFLNEIDAIKVTQFKSSKDSEGIYLMNLEALKTTHKAEVEKLNKQIDEIKISQFKSSKDSEGIYLMNLEALKNNHKSDLEKQKKQLEELKQAHLKSTKDAEAVHWNSLRTLSTTHASDIEALKAGHIKQLEELKVKVSPKDTPVADSAHVQQLEQEVKALKVAAAEAATLRGVLGEKESTLSLVKKQLGEFEASLSALKLAAANASAVTSEAPSSKAESTTDAAQLYESLTGQQSVIASLSGALEDAKLASAIPAHKPVHRQVSAAESLSAPRPGSPVNELVSFYEVIATKEGGASASVAARKSTESLVVAGLQLRIKQLEADLVKAKEAAVSVANASAAAAVRFAEGEAKKVKPVKSVGEKVDVVAVGGGVAEKQVKLPVSASCTADSVAPDVSAFEVAAAHQMLWKVNAYDVEAAWIASNPPAKPPAPQQEQKTSTASPAKAAEVTPTQQKSTASTAKAVEVIPAPASKPSLPIESAYTLDAGVSSEVARFEVEAALKSVYLRDLSSIQDSYLLLSSGLAPAAVANKAVASNDFFNQASVTAAQFASSSIIASEVAAAVNVSKPTVQKTVSKTDVAPTKAVNEGAFFSLASQAANEFAFKNVIAAEVAAAVNAAKGHVGALVEGRVAAGAVTAATLVSLPKQQQQQQQTSTPPAVKSAQYELETCSAVQAAEVETAQKLAAKYAGRQAEVLHVLSQQKSPVSSNVDAPVAQKTAPTTSAAGMYSAKPVYTETPAFPSSSGLMYEVKPFYAGANASVENVSAAPVFLAFADAKPSASVIAYEVQIGLKSMAAQGYSVDLNAHSLVVVDRAVEAAAVVAVPVVSPVAQNVPSVFTYSDFTPSASVIAYEVAWGLKAMARAGYTIPVSDEAKTPSSPVKPLALKGGKTPAQPVVSHVAAAAAAAVSQFKVVADASGKACQGLATADDGRNVEIASAAAAMLMSYANQIEAANV</sequence>
<dbReference type="Proteomes" id="UP000320333">
    <property type="component" value="Unassembled WGS sequence"/>
</dbReference>
<feature type="compositionally biased region" description="Low complexity" evidence="2">
    <location>
        <begin position="200"/>
        <end position="217"/>
    </location>
</feature>
<feature type="coiled-coil region" evidence="1">
    <location>
        <begin position="249"/>
        <end position="276"/>
    </location>
</feature>
<feature type="coiled-coil region" evidence="1">
    <location>
        <begin position="384"/>
        <end position="466"/>
    </location>
</feature>
<feature type="region of interest" description="Disordered" evidence="2">
    <location>
        <begin position="34"/>
        <end position="71"/>
    </location>
</feature>
<name>A0A507ERZ8_9FUNG</name>
<feature type="compositionally biased region" description="Polar residues" evidence="2">
    <location>
        <begin position="184"/>
        <end position="195"/>
    </location>
</feature>
<feature type="coiled-coil region" evidence="1">
    <location>
        <begin position="813"/>
        <end position="840"/>
    </location>
</feature>
<evidence type="ECO:0000313" key="3">
    <source>
        <dbReference type="EMBL" id="TPX67029.1"/>
    </source>
</evidence>
<feature type="coiled-coil region" evidence="1">
    <location>
        <begin position="528"/>
        <end position="602"/>
    </location>
</feature>
<feature type="region of interest" description="Disordered" evidence="2">
    <location>
        <begin position="340"/>
        <end position="378"/>
    </location>
</feature>
<gene>
    <name evidence="3" type="ORF">CcCBS67573_g07628</name>
</gene>
<feature type="compositionally biased region" description="Low complexity" evidence="2">
    <location>
        <begin position="368"/>
        <end position="378"/>
    </location>
</feature>
<keyword evidence="4" id="KW-1185">Reference proteome</keyword>
<evidence type="ECO:0000256" key="1">
    <source>
        <dbReference type="SAM" id="Coils"/>
    </source>
</evidence>
<dbReference type="OrthoDB" id="2149224at2759"/>
<feature type="compositionally biased region" description="Basic residues" evidence="2">
    <location>
        <begin position="166"/>
        <end position="177"/>
    </location>
</feature>
<evidence type="ECO:0000313" key="4">
    <source>
        <dbReference type="Proteomes" id="UP000320333"/>
    </source>
</evidence>
<feature type="compositionally biased region" description="Basic and acidic residues" evidence="2">
    <location>
        <begin position="34"/>
        <end position="43"/>
    </location>
</feature>
<feature type="region of interest" description="Disordered" evidence="2">
    <location>
        <begin position="926"/>
        <end position="962"/>
    </location>
</feature>
<dbReference type="EMBL" id="QEAP01000415">
    <property type="protein sequence ID" value="TPX67029.1"/>
    <property type="molecule type" value="Genomic_DNA"/>
</dbReference>
<feature type="compositionally biased region" description="Low complexity" evidence="2">
    <location>
        <begin position="346"/>
        <end position="357"/>
    </location>
</feature>
<organism evidence="3 4">
    <name type="scientific">Chytriomyces confervae</name>
    <dbReference type="NCBI Taxonomy" id="246404"/>
    <lineage>
        <taxon>Eukaryota</taxon>
        <taxon>Fungi</taxon>
        <taxon>Fungi incertae sedis</taxon>
        <taxon>Chytridiomycota</taxon>
        <taxon>Chytridiomycota incertae sedis</taxon>
        <taxon>Chytridiomycetes</taxon>
        <taxon>Chytridiales</taxon>
        <taxon>Chytriomycetaceae</taxon>
        <taxon>Chytriomyces</taxon>
    </lineage>
</organism>
<comment type="caution">
    <text evidence="3">The sequence shown here is derived from an EMBL/GenBank/DDBJ whole genome shotgun (WGS) entry which is preliminary data.</text>
</comment>
<feature type="compositionally biased region" description="Polar residues" evidence="2">
    <location>
        <begin position="951"/>
        <end position="961"/>
    </location>
</feature>
<accession>A0A507ERZ8</accession>
<feature type="region of interest" description="Disordered" evidence="2">
    <location>
        <begin position="147"/>
        <end position="222"/>
    </location>
</feature>
<protein>
    <submittedName>
        <fullName evidence="3">Uncharacterized protein</fullName>
    </submittedName>
</protein>
<keyword evidence="1" id="KW-0175">Coiled coil</keyword>